<dbReference type="STRING" id="13333.W1PCM0"/>
<proteinExistence type="inferred from homology"/>
<accession>W1PCM0</accession>
<dbReference type="GO" id="GO:0009664">
    <property type="term" value="P:plant-type cell wall organization"/>
    <property type="evidence" value="ECO:0007669"/>
    <property type="project" value="InterPro"/>
</dbReference>
<dbReference type="OMA" id="WHITPRE"/>
<evidence type="ECO:0000256" key="5">
    <source>
        <dbReference type="ARBA" id="ARBA00023136"/>
    </source>
</evidence>
<dbReference type="EMBL" id="KI394169">
    <property type="protein sequence ID" value="ERN04785.1"/>
    <property type="molecule type" value="Genomic_DNA"/>
</dbReference>
<dbReference type="eggNOG" id="ENOG502QR06">
    <property type="taxonomic scope" value="Eukaryota"/>
</dbReference>
<dbReference type="Gramene" id="ERN04785">
    <property type="protein sequence ID" value="ERN04785"/>
    <property type="gene ID" value="AMTR_s00140p00077570"/>
</dbReference>
<dbReference type="InterPro" id="IPR009009">
    <property type="entry name" value="RlpA-like_DPBB"/>
</dbReference>
<name>W1PCM0_AMBTC</name>
<dbReference type="InterPro" id="IPR007117">
    <property type="entry name" value="Expansin_CBD"/>
</dbReference>
<dbReference type="FunFam" id="2.40.40.10:FF:000001">
    <property type="entry name" value="Expansin"/>
    <property type="match status" value="1"/>
</dbReference>
<comment type="subcellular location">
    <subcellularLocation>
        <location evidence="6">Secreted</location>
        <location evidence="6">Cell wall</location>
    </subcellularLocation>
    <subcellularLocation>
        <location evidence="6">Membrane</location>
        <topology evidence="6">Peripheral membrane protein</topology>
    </subcellularLocation>
</comment>
<evidence type="ECO:0000256" key="2">
    <source>
        <dbReference type="ARBA" id="ARBA00022512"/>
    </source>
</evidence>
<evidence type="ECO:0000313" key="10">
    <source>
        <dbReference type="Proteomes" id="UP000017836"/>
    </source>
</evidence>
<dbReference type="Gene3D" id="2.40.40.10">
    <property type="entry name" value="RlpA-like domain"/>
    <property type="match status" value="1"/>
</dbReference>
<dbReference type="AlphaFoldDB" id="W1PCM0"/>
<comment type="function">
    <text evidence="6">Causes loosening and extension of plant cell walls by disrupting non-covalent bonding between cellulose microfibrils and matrix glucans. No enzymatic activity has been found.</text>
</comment>
<dbReference type="SUPFAM" id="SSF50685">
    <property type="entry name" value="Barwin-like endoglucanases"/>
    <property type="match status" value="1"/>
</dbReference>
<evidence type="ECO:0000256" key="1">
    <source>
        <dbReference type="ARBA" id="ARBA00005392"/>
    </source>
</evidence>
<dbReference type="InterPro" id="IPR007112">
    <property type="entry name" value="Expansin/allergen_DPBB_dom"/>
</dbReference>
<dbReference type="SMART" id="SM00837">
    <property type="entry name" value="DPBB_1"/>
    <property type="match status" value="1"/>
</dbReference>
<evidence type="ECO:0000313" key="9">
    <source>
        <dbReference type="EMBL" id="ERN04785.1"/>
    </source>
</evidence>
<feature type="signal peptide" evidence="6">
    <location>
        <begin position="1"/>
        <end position="22"/>
    </location>
</feature>
<dbReference type="PRINTS" id="PR01225">
    <property type="entry name" value="EXPANSNFAMLY"/>
</dbReference>
<evidence type="ECO:0000259" key="8">
    <source>
        <dbReference type="PROSITE" id="PS50843"/>
    </source>
</evidence>
<keyword evidence="5" id="KW-0472">Membrane</keyword>
<keyword evidence="2 6" id="KW-0134">Cell wall</keyword>
<evidence type="ECO:0000256" key="4">
    <source>
        <dbReference type="ARBA" id="ARBA00022729"/>
    </source>
</evidence>
<dbReference type="Pfam" id="PF01357">
    <property type="entry name" value="Expansin_C"/>
    <property type="match status" value="1"/>
</dbReference>
<dbReference type="Proteomes" id="UP000017836">
    <property type="component" value="Unassembled WGS sequence"/>
</dbReference>
<dbReference type="CDD" id="cd22274">
    <property type="entry name" value="DPBB_EXPA_N"/>
    <property type="match status" value="1"/>
</dbReference>
<evidence type="ECO:0000259" key="7">
    <source>
        <dbReference type="PROSITE" id="PS50842"/>
    </source>
</evidence>
<dbReference type="GO" id="GO:0016020">
    <property type="term" value="C:membrane"/>
    <property type="evidence" value="ECO:0007669"/>
    <property type="project" value="UniProtKB-SubCell"/>
</dbReference>
<dbReference type="OrthoDB" id="5823761at2759"/>
<keyword evidence="4 6" id="KW-0732">Signal</keyword>
<feature type="domain" description="Expansin-like CBD" evidence="8">
    <location>
        <begin position="175"/>
        <end position="254"/>
    </location>
</feature>
<keyword evidence="3 6" id="KW-0964">Secreted</keyword>
<evidence type="ECO:0000256" key="6">
    <source>
        <dbReference type="RuleBase" id="RU365023"/>
    </source>
</evidence>
<reference evidence="10" key="1">
    <citation type="journal article" date="2013" name="Science">
        <title>The Amborella genome and the evolution of flowering plants.</title>
        <authorList>
            <consortium name="Amborella Genome Project"/>
        </authorList>
    </citation>
    <scope>NUCLEOTIDE SEQUENCE [LARGE SCALE GENOMIC DNA]</scope>
</reference>
<dbReference type="InterPro" id="IPR007118">
    <property type="entry name" value="Expan_Lol_pI"/>
</dbReference>
<keyword evidence="6" id="KW-0961">Cell wall biogenesis/degradation</keyword>
<feature type="domain" description="Expansin-like EG45" evidence="7">
    <location>
        <begin position="51"/>
        <end position="165"/>
    </location>
</feature>
<dbReference type="InterPro" id="IPR036908">
    <property type="entry name" value="RlpA-like_sf"/>
</dbReference>
<dbReference type="FunFam" id="2.60.40.760:FF:000001">
    <property type="entry name" value="Expansin"/>
    <property type="match status" value="1"/>
</dbReference>
<dbReference type="PRINTS" id="PR01226">
    <property type="entry name" value="EXPANSIN"/>
</dbReference>
<dbReference type="PANTHER" id="PTHR31867">
    <property type="entry name" value="EXPANSIN-A15"/>
    <property type="match status" value="1"/>
</dbReference>
<comment type="similarity">
    <text evidence="1 6">Belongs to the expansin family. Expansin A subfamily.</text>
</comment>
<dbReference type="InterPro" id="IPR002963">
    <property type="entry name" value="Expansin"/>
</dbReference>
<dbReference type="PROSITE" id="PS50842">
    <property type="entry name" value="EXPANSIN_EG45"/>
    <property type="match status" value="1"/>
</dbReference>
<dbReference type="PROSITE" id="PS50843">
    <property type="entry name" value="EXPANSIN_CBD"/>
    <property type="match status" value="1"/>
</dbReference>
<keyword evidence="10" id="KW-1185">Reference proteome</keyword>
<dbReference type="KEGG" id="atr:18432948"/>
<dbReference type="HOGENOM" id="CLU_027462_0_1_1"/>
<dbReference type="SUPFAM" id="SSF49590">
    <property type="entry name" value="PHL pollen allergen"/>
    <property type="match status" value="1"/>
</dbReference>
<sequence>MALSMPFLLLLLLLSLLLFGDAKKYGQYRGGKWKHAHATFYGGNDGSGTMGGACGYGDLNQQGYGLQTAALSSAMFNDGLKCGSCYEIRCTGEAKWCLGRRRSIVVTATNLCPPNWDQPSDNGGWCNPPRHHFDLAMPAFLTLAKYEAGIVPVAYRRVPCKKKGGMRFTITGHQYFNLVLVWNVGGAGDIVRMRVKGKKMGWVDMKRNWGQNWQSDIDLTGQSLSFRVTTSDERVSTSWHVVPPSWQFGQTFISKKNFRAK</sequence>
<feature type="chain" id="PRO_5015218521" description="Expansin" evidence="6">
    <location>
        <begin position="23"/>
        <end position="261"/>
    </location>
</feature>
<dbReference type="Pfam" id="PF03330">
    <property type="entry name" value="DPBB_1"/>
    <property type="match status" value="1"/>
</dbReference>
<dbReference type="Gene3D" id="2.60.40.760">
    <property type="entry name" value="Expansin, cellulose-binding-like domain"/>
    <property type="match status" value="1"/>
</dbReference>
<organism evidence="9 10">
    <name type="scientific">Amborella trichopoda</name>
    <dbReference type="NCBI Taxonomy" id="13333"/>
    <lineage>
        <taxon>Eukaryota</taxon>
        <taxon>Viridiplantae</taxon>
        <taxon>Streptophyta</taxon>
        <taxon>Embryophyta</taxon>
        <taxon>Tracheophyta</taxon>
        <taxon>Spermatophyta</taxon>
        <taxon>Magnoliopsida</taxon>
        <taxon>Amborellales</taxon>
        <taxon>Amborellaceae</taxon>
        <taxon>Amborella</taxon>
    </lineage>
</organism>
<evidence type="ECO:0000256" key="3">
    <source>
        <dbReference type="ARBA" id="ARBA00022525"/>
    </source>
</evidence>
<protein>
    <recommendedName>
        <fullName evidence="6">Expansin</fullName>
    </recommendedName>
</protein>
<gene>
    <name evidence="9" type="ORF">AMTR_s00140p00077570</name>
</gene>
<dbReference type="InterPro" id="IPR036749">
    <property type="entry name" value="Expansin_CBD_sf"/>
</dbReference>
<dbReference type="GO" id="GO:0005576">
    <property type="term" value="C:extracellular region"/>
    <property type="evidence" value="ECO:0007669"/>
    <property type="project" value="InterPro"/>
</dbReference>